<dbReference type="Pfam" id="PF13424">
    <property type="entry name" value="TPR_12"/>
    <property type="match status" value="1"/>
</dbReference>
<dbReference type="InterPro" id="IPR019734">
    <property type="entry name" value="TPR_rpt"/>
</dbReference>
<protein>
    <submittedName>
        <fullName evidence="3">Tetratricopeptide repeat protein 36-like</fullName>
    </submittedName>
</protein>
<sequence length="188" mass="20276">MEQNHFHPSKQSDELVLNALFNPETPLDPPSPSGASEEETVCPVSSPEVVKAKALELEAVTAAEQGELDKSLQLINLSIDLTPDPASLYNNRAQIYRLMGRTQDALSDLDTAIDLSGGVGKSAVMAYTQRGLLLKLQGDDDKAWNDFKKAADLGGVFAKSILVQTNPMAALCNRMLKEAVGNLYSDSK</sequence>
<dbReference type="PANTHER" id="PTHR21405">
    <property type="entry name" value="CDNA SEQUENCE BC021608"/>
    <property type="match status" value="1"/>
</dbReference>
<dbReference type="PANTHER" id="PTHR21405:SF0">
    <property type="entry name" value="TETRATRICOPEPTIDE REPEAT PROTEIN 36"/>
    <property type="match status" value="1"/>
</dbReference>
<dbReference type="Proteomes" id="UP001165289">
    <property type="component" value="Unassembled WGS sequence"/>
</dbReference>
<gene>
    <name evidence="3" type="ORF">LOD99_8728</name>
</gene>
<proteinExistence type="inferred from homology"/>
<dbReference type="GO" id="GO:0006570">
    <property type="term" value="P:tyrosine metabolic process"/>
    <property type="evidence" value="ECO:0007669"/>
    <property type="project" value="TreeGrafter"/>
</dbReference>
<comment type="caution">
    <text evidence="3">The sequence shown here is derived from an EMBL/GenBank/DDBJ whole genome shotgun (WGS) entry which is preliminary data.</text>
</comment>
<dbReference type="AlphaFoldDB" id="A0AAV7JFI2"/>
<evidence type="ECO:0000256" key="1">
    <source>
        <dbReference type="ARBA" id="ARBA00006995"/>
    </source>
</evidence>
<dbReference type="SMART" id="SM00028">
    <property type="entry name" value="TPR"/>
    <property type="match status" value="3"/>
</dbReference>
<name>A0AAV7JFI2_9METZ</name>
<evidence type="ECO:0000313" key="4">
    <source>
        <dbReference type="Proteomes" id="UP001165289"/>
    </source>
</evidence>
<evidence type="ECO:0000313" key="3">
    <source>
        <dbReference type="EMBL" id="KAI6647551.1"/>
    </source>
</evidence>
<dbReference type="SUPFAM" id="SSF48452">
    <property type="entry name" value="TPR-like"/>
    <property type="match status" value="1"/>
</dbReference>
<dbReference type="EMBL" id="JAKMXF010000341">
    <property type="protein sequence ID" value="KAI6647551.1"/>
    <property type="molecule type" value="Genomic_DNA"/>
</dbReference>
<comment type="similarity">
    <text evidence="1">Belongs to the TTC36 family.</text>
</comment>
<dbReference type="Gene3D" id="1.25.40.10">
    <property type="entry name" value="Tetratricopeptide repeat domain"/>
    <property type="match status" value="1"/>
</dbReference>
<feature type="region of interest" description="Disordered" evidence="2">
    <location>
        <begin position="1"/>
        <end position="44"/>
    </location>
</feature>
<dbReference type="InterPro" id="IPR011990">
    <property type="entry name" value="TPR-like_helical_dom_sf"/>
</dbReference>
<keyword evidence="4" id="KW-1185">Reference proteome</keyword>
<reference evidence="3 4" key="1">
    <citation type="journal article" date="2023" name="BMC Biol.">
        <title>The compact genome of the sponge Oopsacas minuta (Hexactinellida) is lacking key metazoan core genes.</title>
        <authorList>
            <person name="Santini S."/>
            <person name="Schenkelaars Q."/>
            <person name="Jourda C."/>
            <person name="Duchesne M."/>
            <person name="Belahbib H."/>
            <person name="Rocher C."/>
            <person name="Selva M."/>
            <person name="Riesgo A."/>
            <person name="Vervoort M."/>
            <person name="Leys S.P."/>
            <person name="Kodjabachian L."/>
            <person name="Le Bivic A."/>
            <person name="Borchiellini C."/>
            <person name="Claverie J.M."/>
            <person name="Renard E."/>
        </authorList>
    </citation>
    <scope>NUCLEOTIDE SEQUENCE [LARGE SCALE GENOMIC DNA]</scope>
    <source>
        <strain evidence="3">SPO-2</strain>
    </source>
</reference>
<organism evidence="3 4">
    <name type="scientific">Oopsacas minuta</name>
    <dbReference type="NCBI Taxonomy" id="111878"/>
    <lineage>
        <taxon>Eukaryota</taxon>
        <taxon>Metazoa</taxon>
        <taxon>Porifera</taxon>
        <taxon>Hexactinellida</taxon>
        <taxon>Hexasterophora</taxon>
        <taxon>Lyssacinosida</taxon>
        <taxon>Leucopsacidae</taxon>
        <taxon>Oopsacas</taxon>
    </lineage>
</organism>
<accession>A0AAV7JFI2</accession>
<evidence type="ECO:0000256" key="2">
    <source>
        <dbReference type="SAM" id="MobiDB-lite"/>
    </source>
</evidence>
<dbReference type="InterPro" id="IPR038906">
    <property type="entry name" value="TTC36"/>
</dbReference>